<protein>
    <submittedName>
        <fullName evidence="3">Sulfurtransferase TusA family protein</fullName>
    </submittedName>
</protein>
<dbReference type="CDD" id="cd00291">
    <property type="entry name" value="SirA_YedF_YeeD"/>
    <property type="match status" value="1"/>
</dbReference>
<dbReference type="Gene3D" id="3.30.110.40">
    <property type="entry name" value="TusA-like domain"/>
    <property type="match status" value="1"/>
</dbReference>
<dbReference type="Proteomes" id="UP000829384">
    <property type="component" value="Unassembled WGS sequence"/>
</dbReference>
<dbReference type="Pfam" id="PF01206">
    <property type="entry name" value="TusA"/>
    <property type="match status" value="1"/>
</dbReference>
<reference evidence="3 4" key="1">
    <citation type="submission" date="2020-08" db="EMBL/GenBank/DDBJ databases">
        <title>Whole genome sequence of Shewanella sp strain PS-2.</title>
        <authorList>
            <person name="Das S.K."/>
        </authorList>
    </citation>
    <scope>NUCLEOTIDE SEQUENCE [LARGE SCALE GENOMIC DNA]</scope>
    <source>
        <strain evidence="3 4">PS-2</strain>
    </source>
</reference>
<evidence type="ECO:0000313" key="4">
    <source>
        <dbReference type="Proteomes" id="UP000829384"/>
    </source>
</evidence>
<keyword evidence="4" id="KW-1185">Reference proteome</keyword>
<evidence type="ECO:0000259" key="2">
    <source>
        <dbReference type="Pfam" id="PF01206"/>
    </source>
</evidence>
<dbReference type="PANTHER" id="PTHR33279:SF19">
    <property type="entry name" value="SSL1707 PROTEIN"/>
    <property type="match status" value="1"/>
</dbReference>
<comment type="similarity">
    <text evidence="1">Belongs to the sulfur carrier protein TusA family.</text>
</comment>
<dbReference type="InterPro" id="IPR001455">
    <property type="entry name" value="TusA-like"/>
</dbReference>
<dbReference type="EMBL" id="JACSDI010000013">
    <property type="protein sequence ID" value="MCG9965319.1"/>
    <property type="molecule type" value="Genomic_DNA"/>
</dbReference>
<proteinExistence type="inferred from homology"/>
<accession>A0ABS9QYA6</accession>
<name>A0ABS9QYA6_9GAMM</name>
<dbReference type="RefSeq" id="WP_240131821.1">
    <property type="nucleotide sequence ID" value="NZ_JACSDI010000013.1"/>
</dbReference>
<dbReference type="PANTHER" id="PTHR33279">
    <property type="entry name" value="SULFUR CARRIER PROTEIN YEDF-RELATED"/>
    <property type="match status" value="1"/>
</dbReference>
<sequence length="77" mass="8554">MIFIDLTSFRCPIPLVKAKLALKSISVGDSLHILLSDPGSRRDVPAFFKNQGHQVMVLQDDAHQLGLLITKVDLSQR</sequence>
<comment type="caution">
    <text evidence="3">The sequence shown here is derived from an EMBL/GenBank/DDBJ whole genome shotgun (WGS) entry which is preliminary data.</text>
</comment>
<gene>
    <name evidence="3" type="ORF">H9J30_15550</name>
</gene>
<evidence type="ECO:0000313" key="3">
    <source>
        <dbReference type="EMBL" id="MCG9965319.1"/>
    </source>
</evidence>
<organism evidence="3 4">
    <name type="scientific">Shewanella cutis</name>
    <dbReference type="NCBI Taxonomy" id="2766780"/>
    <lineage>
        <taxon>Bacteria</taxon>
        <taxon>Pseudomonadati</taxon>
        <taxon>Pseudomonadota</taxon>
        <taxon>Gammaproteobacteria</taxon>
        <taxon>Alteromonadales</taxon>
        <taxon>Shewanellaceae</taxon>
        <taxon>Shewanella</taxon>
    </lineage>
</organism>
<evidence type="ECO:0000256" key="1">
    <source>
        <dbReference type="ARBA" id="ARBA00008984"/>
    </source>
</evidence>
<feature type="domain" description="UPF0033" evidence="2">
    <location>
        <begin position="3"/>
        <end position="71"/>
    </location>
</feature>
<dbReference type="InterPro" id="IPR036868">
    <property type="entry name" value="TusA-like_sf"/>
</dbReference>
<dbReference type="SUPFAM" id="SSF64307">
    <property type="entry name" value="SirA-like"/>
    <property type="match status" value="1"/>
</dbReference>